<reference evidence="2 3" key="1">
    <citation type="submission" date="2019-02" db="EMBL/GenBank/DDBJ databases">
        <title>Deep-cultivation of Planctomycetes and their phenomic and genomic characterization uncovers novel biology.</title>
        <authorList>
            <person name="Wiegand S."/>
            <person name="Jogler M."/>
            <person name="Boedeker C."/>
            <person name="Pinto D."/>
            <person name="Vollmers J."/>
            <person name="Rivas-Marin E."/>
            <person name="Kohn T."/>
            <person name="Peeters S.H."/>
            <person name="Heuer A."/>
            <person name="Rast P."/>
            <person name="Oberbeckmann S."/>
            <person name="Bunk B."/>
            <person name="Jeske O."/>
            <person name="Meyerdierks A."/>
            <person name="Storesund J.E."/>
            <person name="Kallscheuer N."/>
            <person name="Luecker S."/>
            <person name="Lage O.M."/>
            <person name="Pohl T."/>
            <person name="Merkel B.J."/>
            <person name="Hornburger P."/>
            <person name="Mueller R.-W."/>
            <person name="Bruemmer F."/>
            <person name="Labrenz M."/>
            <person name="Spormann A.M."/>
            <person name="Op den Camp H."/>
            <person name="Overmann J."/>
            <person name="Amann R."/>
            <person name="Jetten M.S.M."/>
            <person name="Mascher T."/>
            <person name="Medema M.H."/>
            <person name="Devos D.P."/>
            <person name="Kaster A.-K."/>
            <person name="Ovreas L."/>
            <person name="Rohde M."/>
            <person name="Galperin M.Y."/>
            <person name="Jogler C."/>
        </authorList>
    </citation>
    <scope>NUCLEOTIDE SEQUENCE [LARGE SCALE GENOMIC DNA]</scope>
    <source>
        <strain evidence="2 3">I41</strain>
    </source>
</reference>
<proteinExistence type="predicted"/>
<dbReference type="AlphaFoldDB" id="A0A517TXL1"/>
<evidence type="ECO:0000313" key="2">
    <source>
        <dbReference type="EMBL" id="QDT73096.1"/>
    </source>
</evidence>
<evidence type="ECO:0008006" key="4">
    <source>
        <dbReference type="Google" id="ProtNLM"/>
    </source>
</evidence>
<gene>
    <name evidence="2" type="ORF">I41_22850</name>
</gene>
<evidence type="ECO:0000313" key="3">
    <source>
        <dbReference type="Proteomes" id="UP000317909"/>
    </source>
</evidence>
<dbReference type="RefSeq" id="WP_145432593.1">
    <property type="nucleotide sequence ID" value="NZ_CP036339.1"/>
</dbReference>
<keyword evidence="3" id="KW-1185">Reference proteome</keyword>
<dbReference type="Proteomes" id="UP000317909">
    <property type="component" value="Chromosome"/>
</dbReference>
<dbReference type="EMBL" id="CP036339">
    <property type="protein sequence ID" value="QDT73096.1"/>
    <property type="molecule type" value="Genomic_DNA"/>
</dbReference>
<dbReference type="KEGG" id="llh:I41_22850"/>
<accession>A0A517TXL1</accession>
<protein>
    <recommendedName>
        <fullName evidence="4">Heparinase II/III-like protein</fullName>
    </recommendedName>
</protein>
<name>A0A517TXL1_9BACT</name>
<organism evidence="2 3">
    <name type="scientific">Lacipirellula limnantheis</name>
    <dbReference type="NCBI Taxonomy" id="2528024"/>
    <lineage>
        <taxon>Bacteria</taxon>
        <taxon>Pseudomonadati</taxon>
        <taxon>Planctomycetota</taxon>
        <taxon>Planctomycetia</taxon>
        <taxon>Pirellulales</taxon>
        <taxon>Lacipirellulaceae</taxon>
        <taxon>Lacipirellula</taxon>
    </lineage>
</organism>
<evidence type="ECO:0000256" key="1">
    <source>
        <dbReference type="SAM" id="MobiDB-lite"/>
    </source>
</evidence>
<sequence length="627" mass="68632">MSTTFDPNAEPGLLHLESPAESNGKLDALPSQLVTRAGFWRSTAPAVLKKGKQPAHEAWLIYWGERQPRATYGPASGAASEPLRWAPLVATPAPSTQKLLDLVAAAGKESEAAKFAKSKRNKELQAAVNDWLAAAKRAPADGQLALGALAAAHLLGTVGGALSADLGWKLVDFLTELARRAQAWNPDASDDALVAQQQLAGELPLTLSYVLDEMKPLHALRAPARETLSEALVELHNGEGLPRGANRAALRPLLACWTRCAAIAADDKQRPFNSKALRQYRHLVRQALRWTSPAGAELLRPESDAWQPEFLQAALRLGGKKKDVTAARTLLGKQLIGKDLDHADKTPHAPYHCDWARLALLRSGWSAADAVVAVDYTGDRVELEAWAEGRRLLSGLWKTESRIDGVPVAATDEWEETCWFSDRDVDYLELTQILDDGVRIDRQIMLARRDQFLYLCDHFYGGQEATLEHAWQLPLGPAVLFCGEGETRDALLVDGKPLARVMPLALPEWRIDPRVGELTGDGNTLTLSQKVVGRSVACPIFIDLNAERSTNASTWRQLTVAEALEIKSTDVAVSYRVQAGADQWVFYRSQGPRGNRTFMGQNTSSECYIARFAAPSGEVEELMEIEG</sequence>
<dbReference type="OrthoDB" id="277106at2"/>
<feature type="region of interest" description="Disordered" evidence="1">
    <location>
        <begin position="1"/>
        <end position="21"/>
    </location>
</feature>